<proteinExistence type="predicted"/>
<feature type="non-terminal residue" evidence="1">
    <location>
        <position position="242"/>
    </location>
</feature>
<evidence type="ECO:0000313" key="2">
    <source>
        <dbReference type="Proteomes" id="UP001177023"/>
    </source>
</evidence>
<dbReference type="InterPro" id="IPR051173">
    <property type="entry name" value="Ca_channel_alpha-2/delta"/>
</dbReference>
<gene>
    <name evidence="1" type="ORF">MSPICULIGERA_LOCUS10722</name>
</gene>
<dbReference type="EMBL" id="CATQJA010002596">
    <property type="protein sequence ID" value="CAJ0572334.1"/>
    <property type="molecule type" value="Genomic_DNA"/>
</dbReference>
<dbReference type="GO" id="GO:0005245">
    <property type="term" value="F:voltage-gated calcium channel activity"/>
    <property type="evidence" value="ECO:0007669"/>
    <property type="project" value="TreeGrafter"/>
</dbReference>
<reference evidence="1" key="1">
    <citation type="submission" date="2023-06" db="EMBL/GenBank/DDBJ databases">
        <authorList>
            <person name="Delattre M."/>
        </authorList>
    </citation>
    <scope>NUCLEOTIDE SEQUENCE</scope>
    <source>
        <strain evidence="1">AF72</strain>
    </source>
</reference>
<dbReference type="Proteomes" id="UP001177023">
    <property type="component" value="Unassembled WGS sequence"/>
</dbReference>
<dbReference type="GO" id="GO:0005891">
    <property type="term" value="C:voltage-gated calcium channel complex"/>
    <property type="evidence" value="ECO:0007669"/>
    <property type="project" value="TreeGrafter"/>
</dbReference>
<organism evidence="1 2">
    <name type="scientific">Mesorhabditis spiculigera</name>
    <dbReference type="NCBI Taxonomy" id="96644"/>
    <lineage>
        <taxon>Eukaryota</taxon>
        <taxon>Metazoa</taxon>
        <taxon>Ecdysozoa</taxon>
        <taxon>Nematoda</taxon>
        <taxon>Chromadorea</taxon>
        <taxon>Rhabditida</taxon>
        <taxon>Rhabditina</taxon>
        <taxon>Rhabditomorpha</taxon>
        <taxon>Rhabditoidea</taxon>
        <taxon>Rhabditidae</taxon>
        <taxon>Mesorhabditinae</taxon>
        <taxon>Mesorhabditis</taxon>
    </lineage>
</organism>
<evidence type="ECO:0000313" key="1">
    <source>
        <dbReference type="EMBL" id="CAJ0572334.1"/>
    </source>
</evidence>
<name>A0AA36CNG3_9BILA</name>
<dbReference type="PANTHER" id="PTHR10166:SF66">
    <property type="entry name" value="VWFA AND CACHE DOMAIN-CONTAINING PROTEIN CG16868"/>
    <property type="match status" value="1"/>
</dbReference>
<keyword evidence="2" id="KW-1185">Reference proteome</keyword>
<sequence>MSSQKIIYGSPLARRLDPTEQLVNNYWVYLNDRIGVIRSSAIKPGVREEAGTMSAIAKLWIEAEHDPVVIRRFVASRRGLLVSYPAVVLDESHDPRTQLWFQKALENPKRLAITGPIADPLLGDTVVLSTVLSYGHQDMFVVGVEVTLNFLEHVVQRTVSACSEGRRCLLLTSIGNVVALPTELLHTLSVDAVERYSTIPSKLRQGPALLGGVPAKQLPPIPLAIKLQPAPGMYLKSVQPPP</sequence>
<accession>A0AA36CNG3</accession>
<protein>
    <submittedName>
        <fullName evidence="1">Uncharacterized protein</fullName>
    </submittedName>
</protein>
<dbReference type="AlphaFoldDB" id="A0AA36CNG3"/>
<dbReference type="PANTHER" id="PTHR10166">
    <property type="entry name" value="VOLTAGE-DEPENDENT CALCIUM CHANNEL SUBUNIT ALPHA-2/DELTA-RELATED"/>
    <property type="match status" value="1"/>
</dbReference>
<comment type="caution">
    <text evidence="1">The sequence shown here is derived from an EMBL/GenBank/DDBJ whole genome shotgun (WGS) entry which is preliminary data.</text>
</comment>